<reference evidence="2" key="2">
    <citation type="submission" date="2023-06" db="EMBL/GenBank/DDBJ databases">
        <authorList>
            <consortium name="Lawrence Berkeley National Laboratory"/>
            <person name="Mondo S.J."/>
            <person name="Hensen N."/>
            <person name="Bonometti L."/>
            <person name="Westerberg I."/>
            <person name="Brannstrom I.O."/>
            <person name="Guillou S."/>
            <person name="Cros-Aarteil S."/>
            <person name="Calhoun S."/>
            <person name="Haridas S."/>
            <person name="Kuo A."/>
            <person name="Pangilinan J."/>
            <person name="Riley R."/>
            <person name="Labutti K."/>
            <person name="Andreopoulos B."/>
            <person name="Lipzen A."/>
            <person name="Chen C."/>
            <person name="Yanf M."/>
            <person name="Daum C."/>
            <person name="Ng V."/>
            <person name="Clum A."/>
            <person name="Steindorff A."/>
            <person name="Ohm R."/>
            <person name="Martin F."/>
            <person name="Silar P."/>
            <person name="Natvig D."/>
            <person name="Lalanne C."/>
            <person name="Gautier V."/>
            <person name="Ament-Velasquez S.L."/>
            <person name="Kruys A."/>
            <person name="Hutchinson M.I."/>
            <person name="Powell A.J."/>
            <person name="Barry K."/>
            <person name="Miller A.N."/>
            <person name="Grigoriev I.V."/>
            <person name="Debuchy R."/>
            <person name="Gladieux P."/>
            <person name="Thoren M.H."/>
            <person name="Johannesson H."/>
        </authorList>
    </citation>
    <scope>NUCLEOTIDE SEQUENCE</scope>
    <source>
        <strain evidence="2">PSN324</strain>
    </source>
</reference>
<gene>
    <name evidence="2" type="ORF">QBC42DRAFT_287139</name>
</gene>
<comment type="caution">
    <text evidence="2">The sequence shown here is derived from an EMBL/GenBank/DDBJ whole genome shotgun (WGS) entry which is preliminary data.</text>
</comment>
<evidence type="ECO:0000256" key="1">
    <source>
        <dbReference type="SAM" id="MobiDB-lite"/>
    </source>
</evidence>
<proteinExistence type="predicted"/>
<reference evidence="2" key="1">
    <citation type="journal article" date="2023" name="Mol. Phylogenet. Evol.">
        <title>Genome-scale phylogeny and comparative genomics of the fungal order Sordariales.</title>
        <authorList>
            <person name="Hensen N."/>
            <person name="Bonometti L."/>
            <person name="Westerberg I."/>
            <person name="Brannstrom I.O."/>
            <person name="Guillou S."/>
            <person name="Cros-Aarteil S."/>
            <person name="Calhoun S."/>
            <person name="Haridas S."/>
            <person name="Kuo A."/>
            <person name="Mondo S."/>
            <person name="Pangilinan J."/>
            <person name="Riley R."/>
            <person name="LaButti K."/>
            <person name="Andreopoulos B."/>
            <person name="Lipzen A."/>
            <person name="Chen C."/>
            <person name="Yan M."/>
            <person name="Daum C."/>
            <person name="Ng V."/>
            <person name="Clum A."/>
            <person name="Steindorff A."/>
            <person name="Ohm R.A."/>
            <person name="Martin F."/>
            <person name="Silar P."/>
            <person name="Natvig D.O."/>
            <person name="Lalanne C."/>
            <person name="Gautier V."/>
            <person name="Ament-Velasquez S.L."/>
            <person name="Kruys A."/>
            <person name="Hutchinson M.I."/>
            <person name="Powell A.J."/>
            <person name="Barry K."/>
            <person name="Miller A.N."/>
            <person name="Grigoriev I.V."/>
            <person name="Debuchy R."/>
            <person name="Gladieux P."/>
            <person name="Hiltunen Thoren M."/>
            <person name="Johannesson H."/>
        </authorList>
    </citation>
    <scope>NUCLEOTIDE SEQUENCE</scope>
    <source>
        <strain evidence="2">PSN324</strain>
    </source>
</reference>
<dbReference type="EMBL" id="MU864983">
    <property type="protein sequence ID" value="KAK4461842.1"/>
    <property type="molecule type" value="Genomic_DNA"/>
</dbReference>
<evidence type="ECO:0000313" key="2">
    <source>
        <dbReference type="EMBL" id="KAK4461842.1"/>
    </source>
</evidence>
<sequence length="506" mass="57247">MPSSSKSKSQSARRPVLRFELEQVRLGERPNAYKKPQLVLKPQLELPAREIYTGVQPRRIPIWHHYLMVHVKDKADELVKIDLNDFSQPSNMSVAPVSQHSVFAFLSELSVVFEYPDGMRNATATLKVTFKNPSDFEAVLSELRKLDIRVTYDQPTQQLFASSNYSASRPPPISERSHVDYSRQMYNISPPLTVSTSSQDQYTSNSDYVPSGYIPARPAIQPALLSTRYPWPPITTSSPSSATIGRPSILGQPGLYKISRVSSTSSSRSRARKASAPPSLQRSQSYAVPSHLDRAMGRRSMILPRRPTNVAALNPIDHLSARVDEMERRLQPQNETMSLPLQRFSRTSSLGGALNRTRGLTMQTLDPIHDESDVSPSLNELAGDTTRHASYQSESITNNMAIIGKNFGELDHRQPEPDRPMIQQPNTLQLLQLSQIQHEGFLEASNVWNEFMEMAEKETKLIDNLEERLRILSKLEPEFRRNWDRVVSSTVRNMKDMQGHCTMPNL</sequence>
<feature type="compositionally biased region" description="Low complexity" evidence="1">
    <location>
        <begin position="260"/>
        <end position="279"/>
    </location>
</feature>
<feature type="region of interest" description="Disordered" evidence="1">
    <location>
        <begin position="260"/>
        <end position="288"/>
    </location>
</feature>
<name>A0AAV9HQU1_9PEZI</name>
<evidence type="ECO:0000313" key="3">
    <source>
        <dbReference type="Proteomes" id="UP001321749"/>
    </source>
</evidence>
<keyword evidence="3" id="KW-1185">Reference proteome</keyword>
<accession>A0AAV9HQU1</accession>
<dbReference type="Proteomes" id="UP001321749">
    <property type="component" value="Unassembled WGS sequence"/>
</dbReference>
<feature type="compositionally biased region" description="Polar residues" evidence="1">
    <location>
        <begin position="190"/>
        <end position="208"/>
    </location>
</feature>
<dbReference type="AlphaFoldDB" id="A0AAV9HQU1"/>
<organism evidence="2 3">
    <name type="scientific">Cladorrhinum samala</name>
    <dbReference type="NCBI Taxonomy" id="585594"/>
    <lineage>
        <taxon>Eukaryota</taxon>
        <taxon>Fungi</taxon>
        <taxon>Dikarya</taxon>
        <taxon>Ascomycota</taxon>
        <taxon>Pezizomycotina</taxon>
        <taxon>Sordariomycetes</taxon>
        <taxon>Sordariomycetidae</taxon>
        <taxon>Sordariales</taxon>
        <taxon>Podosporaceae</taxon>
        <taxon>Cladorrhinum</taxon>
    </lineage>
</organism>
<feature type="region of interest" description="Disordered" evidence="1">
    <location>
        <begin position="190"/>
        <end position="211"/>
    </location>
</feature>
<protein>
    <submittedName>
        <fullName evidence="2">Uncharacterized protein</fullName>
    </submittedName>
</protein>